<reference evidence="3 4" key="1">
    <citation type="submission" date="2019-12" db="EMBL/GenBank/DDBJ databases">
        <authorList>
            <person name="Li M."/>
        </authorList>
    </citation>
    <scope>NUCLEOTIDE SEQUENCE [LARGE SCALE GENOMIC DNA]</scope>
    <source>
        <strain evidence="3 4">GBMRC 2024</strain>
    </source>
</reference>
<dbReference type="PANTHER" id="PTHR39962:SF1">
    <property type="entry name" value="LPXI FAMILY PROTEIN"/>
    <property type="match status" value="1"/>
</dbReference>
<organism evidence="3 4">
    <name type="scientific">Pseudooceanicola albus</name>
    <dbReference type="NCBI Taxonomy" id="2692189"/>
    <lineage>
        <taxon>Bacteria</taxon>
        <taxon>Pseudomonadati</taxon>
        <taxon>Pseudomonadota</taxon>
        <taxon>Alphaproteobacteria</taxon>
        <taxon>Rhodobacterales</taxon>
        <taxon>Paracoccaceae</taxon>
        <taxon>Pseudooceanicola</taxon>
    </lineage>
</organism>
<name>A0A6L7FYI2_9RHOB</name>
<dbReference type="AlphaFoldDB" id="A0A6L7FYI2"/>
<dbReference type="InterPro" id="IPR053174">
    <property type="entry name" value="LpxI"/>
</dbReference>
<feature type="domain" description="LpxI C-terminal" evidence="1">
    <location>
        <begin position="137"/>
        <end position="268"/>
    </location>
</feature>
<dbReference type="RefSeq" id="WP_160891029.1">
    <property type="nucleotide sequence ID" value="NZ_WUMU01000001.1"/>
</dbReference>
<proteinExistence type="predicted"/>
<evidence type="ECO:0000313" key="4">
    <source>
        <dbReference type="Proteomes" id="UP000477911"/>
    </source>
</evidence>
<evidence type="ECO:0000313" key="3">
    <source>
        <dbReference type="EMBL" id="MXN16492.1"/>
    </source>
</evidence>
<dbReference type="InterPro" id="IPR010415">
    <property type="entry name" value="LpxI_C"/>
</dbReference>
<dbReference type="InterPro" id="IPR041255">
    <property type="entry name" value="LpxI_N"/>
</dbReference>
<gene>
    <name evidence="3" type="primary">lpxI</name>
    <name evidence="3" type="ORF">GR170_01490</name>
</gene>
<dbReference type="Gene3D" id="3.40.140.80">
    <property type="match status" value="1"/>
</dbReference>
<feature type="domain" description="LpxI N-terminal" evidence="2">
    <location>
        <begin position="7"/>
        <end position="132"/>
    </location>
</feature>
<dbReference type="Pfam" id="PF06230">
    <property type="entry name" value="LpxI_C"/>
    <property type="match status" value="1"/>
</dbReference>
<dbReference type="GO" id="GO:0016787">
    <property type="term" value="F:hydrolase activity"/>
    <property type="evidence" value="ECO:0007669"/>
    <property type="project" value="UniProtKB-KW"/>
</dbReference>
<sequence length="273" mass="27965">MSTTEGRLGIIAGGGALPLLLAQVAPDALMLAAEGTACGLPEAALTRFRFEKMGGLFETLRAGGVTRVVMAGAIDRPKFDISQADPVFMELAPQLMAVMQAGGDDALLRFVITVFEEQGFAVVGAHDLLPQLTAPVGLVGGPEPSMAMLRDAERGRAILSALSALDVGQGCVVEQGSCLGIETAQGTDALLGYVKATPAGLRRGEGVFCKFPKVGQDLRVDMPAIGPGTLRAAADAGLSCVAIAARKVLLLEADTLPALAQELGLSLIAQDAG</sequence>
<dbReference type="EC" id="3.6.1.54" evidence="3"/>
<protein>
    <submittedName>
        <fullName evidence="3">UDP-2,3-diacylglucosamine diphosphatase LpxI</fullName>
        <ecNumber evidence="3">3.6.1.54</ecNumber>
    </submittedName>
</protein>
<dbReference type="InterPro" id="IPR043167">
    <property type="entry name" value="LpxI_C_sf"/>
</dbReference>
<dbReference type="Gene3D" id="3.40.50.20">
    <property type="match status" value="1"/>
</dbReference>
<keyword evidence="3" id="KW-0378">Hydrolase</keyword>
<comment type="caution">
    <text evidence="3">The sequence shown here is derived from an EMBL/GenBank/DDBJ whole genome shotgun (WGS) entry which is preliminary data.</text>
</comment>
<dbReference type="PANTHER" id="PTHR39962">
    <property type="entry name" value="BLL4848 PROTEIN"/>
    <property type="match status" value="1"/>
</dbReference>
<dbReference type="Pfam" id="PF17930">
    <property type="entry name" value="LpxI_N"/>
    <property type="match status" value="1"/>
</dbReference>
<keyword evidence="4" id="KW-1185">Reference proteome</keyword>
<dbReference type="Proteomes" id="UP000477911">
    <property type="component" value="Unassembled WGS sequence"/>
</dbReference>
<accession>A0A6L7FYI2</accession>
<evidence type="ECO:0000259" key="2">
    <source>
        <dbReference type="Pfam" id="PF17930"/>
    </source>
</evidence>
<evidence type="ECO:0000259" key="1">
    <source>
        <dbReference type="Pfam" id="PF06230"/>
    </source>
</evidence>
<dbReference type="EMBL" id="WUMU01000001">
    <property type="protein sequence ID" value="MXN16492.1"/>
    <property type="molecule type" value="Genomic_DNA"/>
</dbReference>